<dbReference type="AlphaFoldDB" id="A0A1M6RQL8"/>
<dbReference type="STRING" id="1121421.SAMN02745123_01568"/>
<keyword evidence="2" id="KW-0808">Transferase</keyword>
<keyword evidence="3" id="KW-1185">Reference proteome</keyword>
<sequence length="261" mass="28310">MIDALVLAGSPNTGALQEVSAEPYEALIRIGPSPMFLYVIDALQNSGRVKQITVVGPPELKKYLTSEISWVASGHTLMENLQRGSLQMEDRFLVATADIPLLTPGAVNGFLELCGNNGADLYFPLISRAAVEKAFPGARRTYVQFKEGTYTGGNLFLVNPAVVEQCLSMGQELVTLRKNPLALARRVGLIPLVKLLLKALTLSEAEDRASRLLGIQGQVVRCPYPEVGMDVDKPIDLAVAARSLGFYSETRRTSCSLKSET</sequence>
<gene>
    <name evidence="2" type="ORF">SAMN02745123_01568</name>
</gene>
<protein>
    <submittedName>
        <fullName evidence="2">MobA-like NTP transferase domain-containing protein</fullName>
    </submittedName>
</protein>
<name>A0A1M6RQL8_9FIRM</name>
<dbReference type="RefSeq" id="WP_072912725.1">
    <property type="nucleotide sequence ID" value="NZ_FRAR01000011.1"/>
</dbReference>
<reference evidence="3" key="1">
    <citation type="submission" date="2016-11" db="EMBL/GenBank/DDBJ databases">
        <authorList>
            <person name="Varghese N."/>
            <person name="Submissions S."/>
        </authorList>
    </citation>
    <scope>NUCLEOTIDE SEQUENCE [LARGE SCALE GENOMIC DNA]</scope>
    <source>
        <strain evidence="3">DSM 10349</strain>
    </source>
</reference>
<accession>A0A1M6RQL8</accession>
<dbReference type="InterPro" id="IPR025877">
    <property type="entry name" value="MobA-like_NTP_Trfase"/>
</dbReference>
<proteinExistence type="predicted"/>
<dbReference type="InterPro" id="IPR029044">
    <property type="entry name" value="Nucleotide-diphossugar_trans"/>
</dbReference>
<organism evidence="2 3">
    <name type="scientific">Desulforamulus aeronauticus DSM 10349</name>
    <dbReference type="NCBI Taxonomy" id="1121421"/>
    <lineage>
        <taxon>Bacteria</taxon>
        <taxon>Bacillati</taxon>
        <taxon>Bacillota</taxon>
        <taxon>Clostridia</taxon>
        <taxon>Eubacteriales</taxon>
        <taxon>Peptococcaceae</taxon>
        <taxon>Desulforamulus</taxon>
    </lineage>
</organism>
<dbReference type="Proteomes" id="UP000183997">
    <property type="component" value="Unassembled WGS sequence"/>
</dbReference>
<dbReference type="Pfam" id="PF12804">
    <property type="entry name" value="NTP_transf_3"/>
    <property type="match status" value="1"/>
</dbReference>
<evidence type="ECO:0000313" key="2">
    <source>
        <dbReference type="EMBL" id="SHK34745.1"/>
    </source>
</evidence>
<evidence type="ECO:0000259" key="1">
    <source>
        <dbReference type="Pfam" id="PF12804"/>
    </source>
</evidence>
<dbReference type="SUPFAM" id="SSF53448">
    <property type="entry name" value="Nucleotide-diphospho-sugar transferases"/>
    <property type="match status" value="1"/>
</dbReference>
<evidence type="ECO:0000313" key="3">
    <source>
        <dbReference type="Proteomes" id="UP000183997"/>
    </source>
</evidence>
<dbReference type="Gene3D" id="3.90.550.10">
    <property type="entry name" value="Spore Coat Polysaccharide Biosynthesis Protein SpsA, Chain A"/>
    <property type="match status" value="1"/>
</dbReference>
<dbReference type="OrthoDB" id="159246at2"/>
<feature type="domain" description="MobA-like NTP transferase" evidence="1">
    <location>
        <begin position="26"/>
        <end position="127"/>
    </location>
</feature>
<dbReference type="EMBL" id="FRAR01000011">
    <property type="protein sequence ID" value="SHK34745.1"/>
    <property type="molecule type" value="Genomic_DNA"/>
</dbReference>
<dbReference type="GO" id="GO:0016779">
    <property type="term" value="F:nucleotidyltransferase activity"/>
    <property type="evidence" value="ECO:0007669"/>
    <property type="project" value="UniProtKB-ARBA"/>
</dbReference>